<dbReference type="GO" id="GO:0003713">
    <property type="term" value="F:transcription coactivator activity"/>
    <property type="evidence" value="ECO:0007669"/>
    <property type="project" value="InterPro"/>
</dbReference>
<organism evidence="4 5">
    <name type="scientific">Vitis vinifera</name>
    <name type="common">Grape</name>
    <dbReference type="NCBI Taxonomy" id="29760"/>
    <lineage>
        <taxon>Eukaryota</taxon>
        <taxon>Viridiplantae</taxon>
        <taxon>Streptophyta</taxon>
        <taxon>Embryophyta</taxon>
        <taxon>Tracheophyta</taxon>
        <taxon>Spermatophyta</taxon>
        <taxon>Magnoliopsida</taxon>
        <taxon>eudicotyledons</taxon>
        <taxon>Gunneridae</taxon>
        <taxon>Pentapetalae</taxon>
        <taxon>rosids</taxon>
        <taxon>Vitales</taxon>
        <taxon>Vitaceae</taxon>
        <taxon>Viteae</taxon>
        <taxon>Vitis</taxon>
    </lineage>
</organism>
<feature type="domain" description="Mediator complex subunit 15 KIX" evidence="3">
    <location>
        <begin position="4"/>
        <end position="64"/>
    </location>
</feature>
<dbReference type="PANTHER" id="PTHR33137">
    <property type="entry name" value="MEDIATOR OF RNA POLYMERASE II TRANSCRIPTION SUBUNIT 15A-RELATED"/>
    <property type="match status" value="1"/>
</dbReference>
<evidence type="ECO:0000256" key="2">
    <source>
        <dbReference type="ARBA" id="ARBA00023242"/>
    </source>
</evidence>
<gene>
    <name evidence="4" type="primary">MED15A_10</name>
    <name evidence="4" type="ORF">CK203_034062</name>
</gene>
<evidence type="ECO:0000313" key="4">
    <source>
        <dbReference type="EMBL" id="RVW94020.1"/>
    </source>
</evidence>
<dbReference type="PANTHER" id="PTHR33137:SF4">
    <property type="entry name" value="MEDIATOR OF RNA POLYMERASE II TRANSCRIPTION SUBUNIT 15A-RELATED"/>
    <property type="match status" value="1"/>
</dbReference>
<dbReference type="InterPro" id="IPR036546">
    <property type="entry name" value="MED15_KIX"/>
</dbReference>
<dbReference type="EMBL" id="QGNW01000125">
    <property type="protein sequence ID" value="RVW94020.1"/>
    <property type="molecule type" value="Genomic_DNA"/>
</dbReference>
<accession>A0A438IBC6</accession>
<evidence type="ECO:0000256" key="1">
    <source>
        <dbReference type="ARBA" id="ARBA00004123"/>
    </source>
</evidence>
<comment type="subcellular location">
    <subcellularLocation>
        <location evidence="1">Nucleus</location>
    </subcellularLocation>
</comment>
<dbReference type="InterPro" id="IPR036529">
    <property type="entry name" value="KIX_dom_sf"/>
</dbReference>
<dbReference type="Proteomes" id="UP000288805">
    <property type="component" value="Unassembled WGS sequence"/>
</dbReference>
<protein>
    <submittedName>
        <fullName evidence="4">Mediator of RNA polymerase II transcription subunit 15a</fullName>
    </submittedName>
</protein>
<evidence type="ECO:0000313" key="5">
    <source>
        <dbReference type="Proteomes" id="UP000288805"/>
    </source>
</evidence>
<sequence>MSSMDTLKRHLPVYGPEGLHELRKIAERFEEKIYSAATSQSDYLRKISLKMLTMETKSFNAATNSLPSNSAGHSKKSSARKKSIRSRTICIELGMEAASGCFFPPLFSGLEGRVMERSMELIGAMVYDVSSWKHKGGVRMGVACYFFFSPFLWIGLRGRDKVVCQHLDLDDTVPRRH</sequence>
<dbReference type="Gene3D" id="1.10.246.20">
    <property type="entry name" value="Coactivator CBP, KIX domain"/>
    <property type="match status" value="1"/>
</dbReference>
<reference evidence="4 5" key="1">
    <citation type="journal article" date="2018" name="PLoS Genet.">
        <title>Population sequencing reveals clonal diversity and ancestral inbreeding in the grapevine cultivar Chardonnay.</title>
        <authorList>
            <person name="Roach M.J."/>
            <person name="Johnson D.L."/>
            <person name="Bohlmann J."/>
            <person name="van Vuuren H.J."/>
            <person name="Jones S.J."/>
            <person name="Pretorius I.S."/>
            <person name="Schmidt S.A."/>
            <person name="Borneman A.R."/>
        </authorList>
    </citation>
    <scope>NUCLEOTIDE SEQUENCE [LARGE SCALE GENOMIC DNA]</scope>
    <source>
        <strain evidence="5">cv. Chardonnay</strain>
        <tissue evidence="4">Leaf</tissue>
    </source>
</reference>
<name>A0A438IBC6_VITVI</name>
<evidence type="ECO:0000259" key="3">
    <source>
        <dbReference type="Pfam" id="PF16987"/>
    </source>
</evidence>
<proteinExistence type="predicted"/>
<dbReference type="GO" id="GO:0031490">
    <property type="term" value="F:chromatin DNA binding"/>
    <property type="evidence" value="ECO:0007669"/>
    <property type="project" value="InterPro"/>
</dbReference>
<dbReference type="GO" id="GO:0005634">
    <property type="term" value="C:nucleus"/>
    <property type="evidence" value="ECO:0007669"/>
    <property type="project" value="UniProtKB-SubCell"/>
</dbReference>
<dbReference type="InterPro" id="IPR044661">
    <property type="entry name" value="MED15a/b/c-like"/>
</dbReference>
<dbReference type="FunFam" id="1.10.246.20:FF:000003">
    <property type="entry name" value="Mediator of RNA polymerase II transcription subunit 15a"/>
    <property type="match status" value="1"/>
</dbReference>
<comment type="caution">
    <text evidence="4">The sequence shown here is derived from an EMBL/GenBank/DDBJ whole genome shotgun (WGS) entry which is preliminary data.</text>
</comment>
<keyword evidence="2" id="KW-0539">Nucleus</keyword>
<dbReference type="AlphaFoldDB" id="A0A438IBC6"/>
<dbReference type="Pfam" id="PF16987">
    <property type="entry name" value="KIX_2"/>
    <property type="match status" value="1"/>
</dbReference>